<proteinExistence type="predicted"/>
<dbReference type="AlphaFoldDB" id="A0A8W7PTP0"/>
<name>A0A8W7PTP0_ANOCL</name>
<sequence>LHLAVAIGSEIDTEAVPVTVPCQMKGNAINWKRNTRKSATDNVHRLFAVFSNAETCVGATKTERVFQRHPPTVLPLPWFGAVRHVMQPGHIVRYVLQIDGGWKQTMPAGHHDEQRFQVAGRTEQMTMGSLCRRNRQRPCVLSEKCPYRTGFYRITDRRRCGVCINVPNVGNRYATIGKGSLHRQQRSRPILPRCRQMGRIARQSIPEYLAVDWCSSPQGMLQLFQHENGRPLAHHKAIATLVERSGRCRRFVVECRAERSQPTESGNPERTDASFRTATHHHVRIAVLNEAERIAYGMGTRSTGGRNGMVRSAKPVPDAELSGRHVGQDAGHKKWAHPVVSLLERFVRLANVH</sequence>
<accession>A0A8W7PTP0</accession>
<dbReference type="Proteomes" id="UP000075882">
    <property type="component" value="Unassembled WGS sequence"/>
</dbReference>
<dbReference type="EnsemblMetazoa" id="ACOM037639-RA">
    <property type="protein sequence ID" value="ACOM037639-PA.1"/>
    <property type="gene ID" value="ACOM037639"/>
</dbReference>
<reference evidence="1" key="1">
    <citation type="submission" date="2022-08" db="UniProtKB">
        <authorList>
            <consortium name="EnsemblMetazoa"/>
        </authorList>
    </citation>
    <scope>IDENTIFICATION</scope>
</reference>
<organism evidence="1">
    <name type="scientific">Anopheles coluzzii</name>
    <name type="common">African malaria mosquito</name>
    <dbReference type="NCBI Taxonomy" id="1518534"/>
    <lineage>
        <taxon>Eukaryota</taxon>
        <taxon>Metazoa</taxon>
        <taxon>Ecdysozoa</taxon>
        <taxon>Arthropoda</taxon>
        <taxon>Hexapoda</taxon>
        <taxon>Insecta</taxon>
        <taxon>Pterygota</taxon>
        <taxon>Neoptera</taxon>
        <taxon>Endopterygota</taxon>
        <taxon>Diptera</taxon>
        <taxon>Nematocera</taxon>
        <taxon>Culicoidea</taxon>
        <taxon>Culicidae</taxon>
        <taxon>Anophelinae</taxon>
        <taxon>Anopheles</taxon>
    </lineage>
</organism>
<protein>
    <submittedName>
        <fullName evidence="1">Uncharacterized protein</fullName>
    </submittedName>
</protein>
<evidence type="ECO:0000313" key="1">
    <source>
        <dbReference type="EnsemblMetazoa" id="ACOM037639-PA.1"/>
    </source>
</evidence>